<organism evidence="1 2">
    <name type="scientific">Leptospira alstonii serovar Sichuan str. 79601</name>
    <dbReference type="NCBI Taxonomy" id="1218565"/>
    <lineage>
        <taxon>Bacteria</taxon>
        <taxon>Pseudomonadati</taxon>
        <taxon>Spirochaetota</taxon>
        <taxon>Spirochaetia</taxon>
        <taxon>Leptospirales</taxon>
        <taxon>Leptospiraceae</taxon>
        <taxon>Leptospira</taxon>
    </lineage>
</organism>
<dbReference type="OrthoDB" id="344782at2"/>
<gene>
    <name evidence="1" type="ORF">LEP1GSC194_0361</name>
</gene>
<dbReference type="RefSeq" id="WP_020772825.1">
    <property type="nucleotide sequence ID" value="NZ_ANIK01000028.1"/>
</dbReference>
<dbReference type="NCBIfam" id="NF038294">
    <property type="entry name" value="lipo_LIC11966"/>
    <property type="match status" value="1"/>
</dbReference>
<accession>M6D4A7</accession>
<keyword evidence="1" id="KW-0449">Lipoprotein</keyword>
<sequence length="158" mass="17813">MKKQNILLFVATICCIYISISGCKQDPVDYNNKIMEVLNGSIDDLDALNSAMEKDDFTNAETVRKTWEEKLKQASEKLKGIGEFKGNSDFKNASIQAIETYKNVVGKDYKRLIELRGLGSKADQNEVNEILNRINQDFEKAATTLNTASDKFAKEYAQ</sequence>
<dbReference type="PROSITE" id="PS51257">
    <property type="entry name" value="PROKAR_LIPOPROTEIN"/>
    <property type="match status" value="1"/>
</dbReference>
<evidence type="ECO:0000313" key="2">
    <source>
        <dbReference type="Proteomes" id="UP000011988"/>
    </source>
</evidence>
<proteinExistence type="predicted"/>
<protein>
    <submittedName>
        <fullName evidence="1">Putative lipoprotein</fullName>
    </submittedName>
</protein>
<name>M6D4A7_9LEPT</name>
<reference evidence="1 2" key="1">
    <citation type="submission" date="2013-01" db="EMBL/GenBank/DDBJ databases">
        <authorList>
            <person name="Harkins D.M."/>
            <person name="Durkin A.S."/>
            <person name="Brinkac L.M."/>
            <person name="Haft D.H."/>
            <person name="Selengut J.D."/>
            <person name="Sanka R."/>
            <person name="DePew J."/>
            <person name="Purushe J."/>
            <person name="Galloway R.L."/>
            <person name="Vinetz J.M."/>
            <person name="Sutton G.G."/>
            <person name="Nierman W.C."/>
            <person name="Fouts D.E."/>
        </authorList>
    </citation>
    <scope>NUCLEOTIDE SEQUENCE [LARGE SCALE GENOMIC DNA]</scope>
    <source>
        <strain evidence="1 2">79601</strain>
    </source>
</reference>
<comment type="caution">
    <text evidence="1">The sequence shown here is derived from an EMBL/GenBank/DDBJ whole genome shotgun (WGS) entry which is preliminary data.</text>
</comment>
<dbReference type="AlphaFoldDB" id="M6D4A7"/>
<dbReference type="PATRIC" id="fig|1218565.3.peg.1348"/>
<evidence type="ECO:0000313" key="1">
    <source>
        <dbReference type="EMBL" id="EMJ96048.1"/>
    </source>
</evidence>
<dbReference type="EMBL" id="ANIK01000028">
    <property type="protein sequence ID" value="EMJ96048.1"/>
    <property type="molecule type" value="Genomic_DNA"/>
</dbReference>
<dbReference type="Proteomes" id="UP000011988">
    <property type="component" value="Unassembled WGS sequence"/>
</dbReference>